<sequence length="141" mass="17112">MNPKNREKYGCQKVLKTKQNRYKTKRYINSFFEIPFKKSTQRLIQKGKDSLFYMAHNFILKMNKEYENQSDAINQHNILRDPLESRQTIYKENIYKQRDQSKNIIFSGDIFNRQRKIIQCQNKIDLQLKEIKKLEETSLGR</sequence>
<dbReference type="AlphaFoldDB" id="A0AAN8A6L0"/>
<keyword evidence="2" id="KW-1185">Reference proteome</keyword>
<accession>A0AAN8A6L0</accession>
<gene>
    <name evidence="1" type="ORF">RI543_003788</name>
</gene>
<name>A0AAN8A6L0_9SACH</name>
<comment type="caution">
    <text evidence="1">The sequence shown here is derived from an EMBL/GenBank/DDBJ whole genome shotgun (WGS) entry which is preliminary data.</text>
</comment>
<dbReference type="Proteomes" id="UP001306508">
    <property type="component" value="Unassembled WGS sequence"/>
</dbReference>
<evidence type="ECO:0000313" key="1">
    <source>
        <dbReference type="EMBL" id="KAK5778862.1"/>
    </source>
</evidence>
<protein>
    <submittedName>
        <fullName evidence="1">Uncharacterized protein</fullName>
    </submittedName>
</protein>
<dbReference type="EMBL" id="JAWIZZ010000051">
    <property type="protein sequence ID" value="KAK5778862.1"/>
    <property type="molecule type" value="Genomic_DNA"/>
</dbReference>
<organism evidence="1 2">
    <name type="scientific">Arxiozyma heterogenica</name>
    <dbReference type="NCBI Taxonomy" id="278026"/>
    <lineage>
        <taxon>Eukaryota</taxon>
        <taxon>Fungi</taxon>
        <taxon>Dikarya</taxon>
        <taxon>Ascomycota</taxon>
        <taxon>Saccharomycotina</taxon>
        <taxon>Saccharomycetes</taxon>
        <taxon>Saccharomycetales</taxon>
        <taxon>Saccharomycetaceae</taxon>
        <taxon>Arxiozyma</taxon>
    </lineage>
</organism>
<reference evidence="2" key="1">
    <citation type="submission" date="2023-07" db="EMBL/GenBank/DDBJ databases">
        <title>A draft genome of Kazachstania heterogenica Y-27499.</title>
        <authorList>
            <person name="Donic C."/>
            <person name="Kralova J.S."/>
            <person name="Fidel L."/>
            <person name="Ben-Dor S."/>
            <person name="Jung S."/>
        </authorList>
    </citation>
    <scope>NUCLEOTIDE SEQUENCE [LARGE SCALE GENOMIC DNA]</scope>
    <source>
        <strain evidence="2">Y27499</strain>
    </source>
</reference>
<proteinExistence type="predicted"/>
<evidence type="ECO:0000313" key="2">
    <source>
        <dbReference type="Proteomes" id="UP001306508"/>
    </source>
</evidence>